<dbReference type="SUPFAM" id="SSF109604">
    <property type="entry name" value="HD-domain/PDEase-like"/>
    <property type="match status" value="1"/>
</dbReference>
<dbReference type="InterPro" id="IPR003607">
    <property type="entry name" value="HD/PDEase_dom"/>
</dbReference>
<dbReference type="AlphaFoldDB" id="A0A174F030"/>
<gene>
    <name evidence="2" type="ORF">ERS852381_01568</name>
</gene>
<sequence>MTAIDRDRARAAFKSYTDAYDATNPRIALKIEHTYHVAEACDAVAREQGWSSEDIDLAWLCGLLHDMGRFEQLQRWDTFKDAESMSHAALGIEVLFGENPADAPAVTSIRDFIDDPAEDELIRASIAYHSDFRLPAQLDVRTRSFCDIVRDGDKIDIMRTIADSTVETILKVDEDAFLASHFSAPTLAAFDEHRCVTRDERDEPADFLVGLICFMFELVYPASRALAREQGDIHRLLDAPFGITRPFTDPATQATWSRLKDEMRNWLARA</sequence>
<dbReference type="InterPro" id="IPR006674">
    <property type="entry name" value="HD_domain"/>
</dbReference>
<dbReference type="RefSeq" id="WP_055287158.1">
    <property type="nucleotide sequence ID" value="NZ_CYYP01000014.1"/>
</dbReference>
<accession>A0A174F030</accession>
<evidence type="ECO:0000313" key="3">
    <source>
        <dbReference type="Proteomes" id="UP000095468"/>
    </source>
</evidence>
<protein>
    <submittedName>
        <fullName evidence="2">Uncharacterized domain HDIG</fullName>
    </submittedName>
</protein>
<evidence type="ECO:0000259" key="1">
    <source>
        <dbReference type="Pfam" id="PF01966"/>
    </source>
</evidence>
<feature type="domain" description="HD" evidence="1">
    <location>
        <begin position="31"/>
        <end position="134"/>
    </location>
</feature>
<organism evidence="2 3">
    <name type="scientific">Collinsella aerofaciens</name>
    <dbReference type="NCBI Taxonomy" id="74426"/>
    <lineage>
        <taxon>Bacteria</taxon>
        <taxon>Bacillati</taxon>
        <taxon>Actinomycetota</taxon>
        <taxon>Coriobacteriia</taxon>
        <taxon>Coriobacteriales</taxon>
        <taxon>Coriobacteriaceae</taxon>
        <taxon>Collinsella</taxon>
    </lineage>
</organism>
<dbReference type="InterPro" id="IPR006675">
    <property type="entry name" value="HDIG_dom"/>
</dbReference>
<dbReference type="Gene3D" id="1.10.3210.10">
    <property type="entry name" value="Hypothetical protein af1432"/>
    <property type="match status" value="1"/>
</dbReference>
<dbReference type="Proteomes" id="UP000095468">
    <property type="component" value="Unassembled WGS sequence"/>
</dbReference>
<dbReference type="NCBIfam" id="TIGR00277">
    <property type="entry name" value="HDIG"/>
    <property type="match status" value="1"/>
</dbReference>
<evidence type="ECO:0000313" key="2">
    <source>
        <dbReference type="EMBL" id="CUO43414.1"/>
    </source>
</evidence>
<dbReference type="CDD" id="cd00077">
    <property type="entry name" value="HDc"/>
    <property type="match status" value="1"/>
</dbReference>
<dbReference type="Pfam" id="PF01966">
    <property type="entry name" value="HD"/>
    <property type="match status" value="1"/>
</dbReference>
<dbReference type="EMBL" id="CYYP01000014">
    <property type="protein sequence ID" value="CUO43414.1"/>
    <property type="molecule type" value="Genomic_DNA"/>
</dbReference>
<name>A0A174F030_9ACTN</name>
<reference evidence="2 3" key="1">
    <citation type="submission" date="2015-09" db="EMBL/GenBank/DDBJ databases">
        <authorList>
            <consortium name="Pathogen Informatics"/>
        </authorList>
    </citation>
    <scope>NUCLEOTIDE SEQUENCE [LARGE SCALE GENOMIC DNA]</scope>
    <source>
        <strain evidence="2 3">2789STDY5608823</strain>
    </source>
</reference>
<proteinExistence type="predicted"/>